<dbReference type="PANTHER" id="PTHR13794:SF58">
    <property type="entry name" value="MITOCHONDRIAL ENOLASE SUPERFAMILY MEMBER 1"/>
    <property type="match status" value="1"/>
</dbReference>
<evidence type="ECO:0000313" key="6">
    <source>
        <dbReference type="Proteomes" id="UP001220530"/>
    </source>
</evidence>
<dbReference type="SUPFAM" id="SSF54826">
    <property type="entry name" value="Enolase N-terminal domain-like"/>
    <property type="match status" value="1"/>
</dbReference>
<name>A0ABY7YSW9_9HYPH</name>
<dbReference type="InterPro" id="IPR036849">
    <property type="entry name" value="Enolase-like_C_sf"/>
</dbReference>
<dbReference type="SMART" id="SM00922">
    <property type="entry name" value="MR_MLE"/>
    <property type="match status" value="1"/>
</dbReference>
<sequence length="277" mass="31206">MKISKVEAFPIKLKREDEYTENLREEDMNDFGDYVIARNQWTSIYPKHIETTLVRIETDSGIVGWGEAFAPVGRRTPATVVEDICRTVIMGHDPHDVEYLWYRSYSAMRERGHGTGFFVDALSGVDQALWDIVGKSLNKPVYKLLGGRYRDKVRVYSGFGGTDPQIMANQSAEMVRLGYTALKLHLRVSNARILDIVSAVRERVGADIELMVDVHTTRSVSEAIQLGRGLEKLSVSWLEAPVAPEDISGHAEVARALDMDVASGEWLRTSYEWKSLV</sequence>
<reference evidence="5 6" key="1">
    <citation type="submission" date="2023-02" db="EMBL/GenBank/DDBJ databases">
        <title>Devosia algicola sp. nov., isolated from the phycosphere of marine algae.</title>
        <authorList>
            <person name="Kim J.M."/>
            <person name="Lee J.K."/>
            <person name="Choi B.J."/>
            <person name="Bayburt H."/>
            <person name="Jeon C.O."/>
        </authorList>
    </citation>
    <scope>NUCLEOTIDE SEQUENCE [LARGE SCALE GENOMIC DNA]</scope>
    <source>
        <strain evidence="5 6">G20-9</strain>
    </source>
</reference>
<feature type="domain" description="Mandelate racemase/muconate lactonizing enzyme C-terminal" evidence="4">
    <location>
        <begin position="164"/>
        <end position="260"/>
    </location>
</feature>
<proteinExistence type="predicted"/>
<evidence type="ECO:0000256" key="3">
    <source>
        <dbReference type="ARBA" id="ARBA00022842"/>
    </source>
</evidence>
<dbReference type="Gene3D" id="3.20.20.120">
    <property type="entry name" value="Enolase-like C-terminal domain"/>
    <property type="match status" value="1"/>
</dbReference>
<dbReference type="CDD" id="cd03316">
    <property type="entry name" value="MR_like"/>
    <property type="match status" value="1"/>
</dbReference>
<dbReference type="Proteomes" id="UP001220530">
    <property type="component" value="Chromosome"/>
</dbReference>
<dbReference type="SFLD" id="SFLDS00001">
    <property type="entry name" value="Enolase"/>
    <property type="match status" value="1"/>
</dbReference>
<dbReference type="PROSITE" id="PS00908">
    <property type="entry name" value="MR_MLE_1"/>
    <property type="match status" value="1"/>
</dbReference>
<evidence type="ECO:0000256" key="2">
    <source>
        <dbReference type="ARBA" id="ARBA00022723"/>
    </source>
</evidence>
<dbReference type="EMBL" id="CP118246">
    <property type="protein sequence ID" value="WDR03945.1"/>
    <property type="molecule type" value="Genomic_DNA"/>
</dbReference>
<dbReference type="InterPro" id="IPR029017">
    <property type="entry name" value="Enolase-like_N"/>
</dbReference>
<dbReference type="RefSeq" id="WP_282220332.1">
    <property type="nucleotide sequence ID" value="NZ_CP118246.1"/>
</dbReference>
<evidence type="ECO:0000259" key="4">
    <source>
        <dbReference type="SMART" id="SM00922"/>
    </source>
</evidence>
<keyword evidence="2" id="KW-0479">Metal-binding</keyword>
<dbReference type="Pfam" id="PF02746">
    <property type="entry name" value="MR_MLE_N"/>
    <property type="match status" value="1"/>
</dbReference>
<dbReference type="SUPFAM" id="SSF51604">
    <property type="entry name" value="Enolase C-terminal domain-like"/>
    <property type="match status" value="1"/>
</dbReference>
<dbReference type="InterPro" id="IPR018110">
    <property type="entry name" value="Mandel_Rmase/mucon_lact_enz_CS"/>
</dbReference>
<dbReference type="InterPro" id="IPR029065">
    <property type="entry name" value="Enolase_C-like"/>
</dbReference>
<dbReference type="Gene3D" id="3.30.390.10">
    <property type="entry name" value="Enolase-like, N-terminal domain"/>
    <property type="match status" value="1"/>
</dbReference>
<protein>
    <submittedName>
        <fullName evidence="5">Mandelate racemase/muconate lactonizing enzyme family protein</fullName>
    </submittedName>
</protein>
<accession>A0ABY7YSW9</accession>
<keyword evidence="6" id="KW-1185">Reference proteome</keyword>
<dbReference type="InterPro" id="IPR046945">
    <property type="entry name" value="RHMD-like"/>
</dbReference>
<comment type="cofactor">
    <cofactor evidence="1">
        <name>Mg(2+)</name>
        <dbReference type="ChEBI" id="CHEBI:18420"/>
    </cofactor>
</comment>
<gene>
    <name evidence="5" type="ORF">PSQ19_07950</name>
</gene>
<evidence type="ECO:0000313" key="5">
    <source>
        <dbReference type="EMBL" id="WDR03945.1"/>
    </source>
</evidence>
<dbReference type="Pfam" id="PF13378">
    <property type="entry name" value="MR_MLE_C"/>
    <property type="match status" value="1"/>
</dbReference>
<dbReference type="InterPro" id="IPR013342">
    <property type="entry name" value="Mandelate_racemase_C"/>
</dbReference>
<dbReference type="PANTHER" id="PTHR13794">
    <property type="entry name" value="ENOLASE SUPERFAMILY, MANDELATE RACEMASE"/>
    <property type="match status" value="1"/>
</dbReference>
<dbReference type="InterPro" id="IPR013341">
    <property type="entry name" value="Mandelate_racemase_N_dom"/>
</dbReference>
<evidence type="ECO:0000256" key="1">
    <source>
        <dbReference type="ARBA" id="ARBA00001946"/>
    </source>
</evidence>
<keyword evidence="3" id="KW-0460">Magnesium</keyword>
<organism evidence="5 6">
    <name type="scientific">Devosia algicola</name>
    <dbReference type="NCBI Taxonomy" id="3026418"/>
    <lineage>
        <taxon>Bacteria</taxon>
        <taxon>Pseudomonadati</taxon>
        <taxon>Pseudomonadota</taxon>
        <taxon>Alphaproteobacteria</taxon>
        <taxon>Hyphomicrobiales</taxon>
        <taxon>Devosiaceae</taxon>
        <taxon>Devosia</taxon>
    </lineage>
</organism>